<sequence length="113" mass="12130">MRAVQVGTSWAGLLAGPVAWAASTQANYSLVQWQCVNRIPIIPILALCFLAVAVAGGLLSWRAWQRGGASFKPERELSTERFVAMLGMMVAALFALVIVIQGAASLILDECIR</sequence>
<reference evidence="2" key="1">
    <citation type="submission" date="2021-04" db="EMBL/GenBank/DDBJ databases">
        <title>Pseudaminobacter soli sp. nov., isolated from paddy soil contaminated by heavy metals.</title>
        <authorList>
            <person name="Zhang K."/>
        </authorList>
    </citation>
    <scope>NUCLEOTIDE SEQUENCE</scope>
    <source>
        <strain evidence="2">19-2017</strain>
    </source>
</reference>
<dbReference type="Proteomes" id="UP000680348">
    <property type="component" value="Unassembled WGS sequence"/>
</dbReference>
<accession>A0A942IAB2</accession>
<name>A0A942IAB2_9HYPH</name>
<dbReference type="EMBL" id="JAGWCR010000009">
    <property type="protein sequence ID" value="MBS3650286.1"/>
    <property type="molecule type" value="Genomic_DNA"/>
</dbReference>
<keyword evidence="1" id="KW-1133">Transmembrane helix</keyword>
<evidence type="ECO:0000313" key="2">
    <source>
        <dbReference type="EMBL" id="MBS3650286.1"/>
    </source>
</evidence>
<protein>
    <submittedName>
        <fullName evidence="2">Uncharacterized protein</fullName>
    </submittedName>
</protein>
<dbReference type="RefSeq" id="WP_188255853.1">
    <property type="nucleotide sequence ID" value="NZ_JABVCF010000009.1"/>
</dbReference>
<keyword evidence="1" id="KW-0812">Transmembrane</keyword>
<feature type="transmembrane region" description="Helical" evidence="1">
    <location>
        <begin position="41"/>
        <end position="61"/>
    </location>
</feature>
<proteinExistence type="predicted"/>
<comment type="caution">
    <text evidence="2">The sequence shown here is derived from an EMBL/GenBank/DDBJ whole genome shotgun (WGS) entry which is preliminary data.</text>
</comment>
<evidence type="ECO:0000256" key="1">
    <source>
        <dbReference type="SAM" id="Phobius"/>
    </source>
</evidence>
<dbReference type="AlphaFoldDB" id="A0A942IAB2"/>
<feature type="transmembrane region" description="Helical" evidence="1">
    <location>
        <begin position="82"/>
        <end position="108"/>
    </location>
</feature>
<gene>
    <name evidence="2" type="ORF">KEU06_16855</name>
</gene>
<keyword evidence="3" id="KW-1185">Reference proteome</keyword>
<organism evidence="2 3">
    <name type="scientific">Pseudaminobacter soli</name>
    <name type="common">ex Zhang et al. 2022</name>
    <dbReference type="NCBI Taxonomy" id="2831468"/>
    <lineage>
        <taxon>Bacteria</taxon>
        <taxon>Pseudomonadati</taxon>
        <taxon>Pseudomonadota</taxon>
        <taxon>Alphaproteobacteria</taxon>
        <taxon>Hyphomicrobiales</taxon>
        <taxon>Phyllobacteriaceae</taxon>
        <taxon>Pseudaminobacter</taxon>
    </lineage>
</organism>
<keyword evidence="1" id="KW-0472">Membrane</keyword>
<evidence type="ECO:0000313" key="3">
    <source>
        <dbReference type="Proteomes" id="UP000680348"/>
    </source>
</evidence>